<dbReference type="AlphaFoldDB" id="A0A5M9JQ89"/>
<dbReference type="PROSITE" id="PS00070">
    <property type="entry name" value="ALDEHYDE_DEHYDR_CYS"/>
    <property type="match status" value="1"/>
</dbReference>
<dbReference type="Gene3D" id="3.40.309.10">
    <property type="entry name" value="Aldehyde Dehydrogenase, Chain A, domain 2"/>
    <property type="match status" value="1"/>
</dbReference>
<comment type="catalytic activity">
    <reaction evidence="7">
        <text>succinate semialdehyde + NADP(+) + H2O = succinate + NADPH + 2 H(+)</text>
        <dbReference type="Rhea" id="RHEA:13213"/>
        <dbReference type="ChEBI" id="CHEBI:15377"/>
        <dbReference type="ChEBI" id="CHEBI:15378"/>
        <dbReference type="ChEBI" id="CHEBI:30031"/>
        <dbReference type="ChEBI" id="CHEBI:57706"/>
        <dbReference type="ChEBI" id="CHEBI:57783"/>
        <dbReference type="ChEBI" id="CHEBI:58349"/>
        <dbReference type="EC" id="1.2.1.16"/>
    </reaction>
</comment>
<evidence type="ECO:0000256" key="4">
    <source>
        <dbReference type="ARBA" id="ARBA00019842"/>
    </source>
</evidence>
<evidence type="ECO:0000313" key="13">
    <source>
        <dbReference type="EMBL" id="KAA8569972.1"/>
    </source>
</evidence>
<evidence type="ECO:0000256" key="6">
    <source>
        <dbReference type="ARBA" id="ARBA00030806"/>
    </source>
</evidence>
<dbReference type="GO" id="GO:0004777">
    <property type="term" value="F:succinate-semialdehyde dehydrogenase (NAD+) activity"/>
    <property type="evidence" value="ECO:0007669"/>
    <property type="project" value="UniProtKB-EC"/>
</dbReference>
<dbReference type="PANTHER" id="PTHR43353">
    <property type="entry name" value="SUCCINATE-SEMIALDEHYDE DEHYDROGENASE, MITOCHONDRIAL"/>
    <property type="match status" value="1"/>
</dbReference>
<dbReference type="GO" id="GO:0005737">
    <property type="term" value="C:cytoplasm"/>
    <property type="evidence" value="ECO:0007669"/>
    <property type="project" value="TreeGrafter"/>
</dbReference>
<dbReference type="FunFam" id="3.40.309.10:FF:000004">
    <property type="entry name" value="Succinate-semialdehyde dehydrogenase I"/>
    <property type="match status" value="1"/>
</dbReference>
<dbReference type="EMBL" id="VICG01000007">
    <property type="protein sequence ID" value="KAA8569972.1"/>
    <property type="molecule type" value="Genomic_DNA"/>
</dbReference>
<evidence type="ECO:0000259" key="12">
    <source>
        <dbReference type="Pfam" id="PF00171"/>
    </source>
</evidence>
<dbReference type="InterPro" id="IPR050740">
    <property type="entry name" value="Aldehyde_DH_Superfamily"/>
</dbReference>
<dbReference type="GO" id="GO:0009450">
    <property type="term" value="P:gamma-aminobutyric acid catabolic process"/>
    <property type="evidence" value="ECO:0007669"/>
    <property type="project" value="TreeGrafter"/>
</dbReference>
<organism evidence="13 14">
    <name type="scientific">Monilinia fructicola</name>
    <name type="common">Brown rot fungus</name>
    <name type="synonym">Ciboria fructicola</name>
    <dbReference type="NCBI Taxonomy" id="38448"/>
    <lineage>
        <taxon>Eukaryota</taxon>
        <taxon>Fungi</taxon>
        <taxon>Dikarya</taxon>
        <taxon>Ascomycota</taxon>
        <taxon>Pezizomycotina</taxon>
        <taxon>Leotiomycetes</taxon>
        <taxon>Helotiales</taxon>
        <taxon>Sclerotiniaceae</taxon>
        <taxon>Monilinia</taxon>
    </lineage>
</organism>
<evidence type="ECO:0000313" key="14">
    <source>
        <dbReference type="Proteomes" id="UP000322873"/>
    </source>
</evidence>
<dbReference type="InterPro" id="IPR016163">
    <property type="entry name" value="Ald_DH_C"/>
</dbReference>
<keyword evidence="5 11" id="KW-0560">Oxidoreductase</keyword>
<proteinExistence type="inferred from homology"/>
<evidence type="ECO:0000256" key="10">
    <source>
        <dbReference type="PROSITE-ProRule" id="PRU10007"/>
    </source>
</evidence>
<protein>
    <recommendedName>
        <fullName evidence="4">Succinate-semialdehyde dehydrogenase, mitochondrial</fullName>
        <ecNumber evidence="9">1.2.1.16</ecNumber>
        <ecNumber evidence="3">1.2.1.24</ecNumber>
    </recommendedName>
    <alternativeName>
        <fullName evidence="6">NAD(+)-dependent succinic semialdehyde dehydrogenase</fullName>
    </alternativeName>
</protein>
<evidence type="ECO:0000256" key="8">
    <source>
        <dbReference type="ARBA" id="ARBA00052698"/>
    </source>
</evidence>
<dbReference type="VEuPathDB" id="FungiDB:MFRU_005g01300"/>
<evidence type="ECO:0000256" key="9">
    <source>
        <dbReference type="ARBA" id="ARBA00067047"/>
    </source>
</evidence>
<dbReference type="Pfam" id="PF00171">
    <property type="entry name" value="Aldedh"/>
    <property type="match status" value="1"/>
</dbReference>
<dbReference type="InterPro" id="IPR016161">
    <property type="entry name" value="Ald_DH/histidinol_DH"/>
</dbReference>
<reference evidence="13 14" key="1">
    <citation type="submission" date="2019-06" db="EMBL/GenBank/DDBJ databases">
        <title>Genome Sequence of the Brown Rot Fungal Pathogen Monilinia fructicola.</title>
        <authorList>
            <person name="De Miccolis Angelini R.M."/>
            <person name="Landi L."/>
            <person name="Abate D."/>
            <person name="Pollastro S."/>
            <person name="Romanazzi G."/>
            <person name="Faretra F."/>
        </authorList>
    </citation>
    <scope>NUCLEOTIDE SEQUENCE [LARGE SCALE GENOMIC DNA]</scope>
    <source>
        <strain evidence="13 14">Mfrc123</strain>
    </source>
</reference>
<dbReference type="InterPro" id="IPR016160">
    <property type="entry name" value="Ald_DH_CS_CYS"/>
</dbReference>
<dbReference type="EC" id="1.2.1.24" evidence="3"/>
<dbReference type="CDD" id="cd07103">
    <property type="entry name" value="ALDH_F5_SSADH_GabD"/>
    <property type="match status" value="1"/>
</dbReference>
<evidence type="ECO:0000256" key="11">
    <source>
        <dbReference type="RuleBase" id="RU003345"/>
    </source>
</evidence>
<name>A0A5M9JQ89_MONFR</name>
<gene>
    <name evidence="13" type="ORF">EYC84_002310</name>
</gene>
<dbReference type="PROSITE" id="PS00687">
    <property type="entry name" value="ALDEHYDE_DEHYDR_GLU"/>
    <property type="match status" value="1"/>
</dbReference>
<dbReference type="PANTHER" id="PTHR43353:SF5">
    <property type="entry name" value="SUCCINATE-SEMIALDEHYDE DEHYDROGENASE, MITOCHONDRIAL"/>
    <property type="match status" value="1"/>
</dbReference>
<dbReference type="InterPro" id="IPR015590">
    <property type="entry name" value="Aldehyde_DH_dom"/>
</dbReference>
<dbReference type="Proteomes" id="UP000322873">
    <property type="component" value="Unassembled WGS sequence"/>
</dbReference>
<sequence length="481" mass="51078">MSHTVPKLNDPTLFKTGVAYVNGEWVKAASGQTFEVTDPSTGELIGSAPEFDVDDTKKAIDAAAAAFPSFKTTTGRERAKLLRKWYDLMIENNAKGETTYAANFLEWFSEEAPRNYGDVIPSSVPGNRVITLKEPVGVVGLITPWNFPAAMITRKIAPALAAGCTVVAKSPGETPFTSLALAELAHRAGIPKGVVNFVSSLKNTPAVGEVLTTSPIIKKVSFTGSTGVGKILMKQSSSTLKKLSFELGGNAPFIVFDDADLELAVAGAIACKFRSSGQTCVCANRIFVQSGIYDAFAEKFAAKVKDFKVGGGFSEGVTHGPVIHDRAVDKVEAHVRDAEKKGGKVIQGGQKIPELGANFFQPTVITGVTTEMDIANEETFGPVAGLFKFNTEEEVVKIANSSDVGLAGYFFTKDVERATRISEELELGMVGVNTGLISDVASPFGGVKESGFGREGSKYGIAEYQTIKVITYGGMGKPLQS</sequence>
<keyword evidence="14" id="KW-1185">Reference proteome</keyword>
<dbReference type="InterPro" id="IPR016162">
    <property type="entry name" value="Ald_DH_N"/>
</dbReference>
<dbReference type="SUPFAM" id="SSF53720">
    <property type="entry name" value="ALDH-like"/>
    <property type="match status" value="1"/>
</dbReference>
<dbReference type="FunFam" id="3.40.605.10:FF:000005">
    <property type="entry name" value="Succinate-semialdehyde dehydrogenase I"/>
    <property type="match status" value="1"/>
</dbReference>
<accession>A0A5M9JQ89</accession>
<feature type="active site" evidence="10">
    <location>
        <position position="246"/>
    </location>
</feature>
<dbReference type="EC" id="1.2.1.16" evidence="9"/>
<dbReference type="Gene3D" id="3.40.605.10">
    <property type="entry name" value="Aldehyde Dehydrogenase, Chain A, domain 1"/>
    <property type="match status" value="2"/>
</dbReference>
<comment type="caution">
    <text evidence="13">The sequence shown here is derived from an EMBL/GenBank/DDBJ whole genome shotgun (WGS) entry which is preliminary data.</text>
</comment>
<comment type="pathway">
    <text evidence="1">Amino-acid degradation; 4-aminobutanoate degradation.</text>
</comment>
<comment type="catalytic activity">
    <reaction evidence="8">
        <text>succinate semialdehyde + NAD(+) + H2O = succinate + NADH + 2 H(+)</text>
        <dbReference type="Rhea" id="RHEA:13217"/>
        <dbReference type="ChEBI" id="CHEBI:15377"/>
        <dbReference type="ChEBI" id="CHEBI:15378"/>
        <dbReference type="ChEBI" id="CHEBI:30031"/>
        <dbReference type="ChEBI" id="CHEBI:57540"/>
        <dbReference type="ChEBI" id="CHEBI:57706"/>
        <dbReference type="ChEBI" id="CHEBI:57945"/>
        <dbReference type="EC" id="1.2.1.16"/>
    </reaction>
</comment>
<evidence type="ECO:0000256" key="7">
    <source>
        <dbReference type="ARBA" id="ARBA00050387"/>
    </source>
</evidence>
<evidence type="ECO:0000256" key="3">
    <source>
        <dbReference type="ARBA" id="ARBA00013051"/>
    </source>
</evidence>
<evidence type="ECO:0000256" key="2">
    <source>
        <dbReference type="ARBA" id="ARBA00009986"/>
    </source>
</evidence>
<evidence type="ECO:0000256" key="5">
    <source>
        <dbReference type="ARBA" id="ARBA00023002"/>
    </source>
</evidence>
<dbReference type="InterPro" id="IPR029510">
    <property type="entry name" value="Ald_DH_CS_GLU"/>
</dbReference>
<feature type="domain" description="Aldehyde dehydrogenase" evidence="12">
    <location>
        <begin position="25"/>
        <end position="470"/>
    </location>
</feature>
<comment type="similarity">
    <text evidence="2 11">Belongs to the aldehyde dehydrogenase family.</text>
</comment>
<evidence type="ECO:0000256" key="1">
    <source>
        <dbReference type="ARBA" id="ARBA00005176"/>
    </source>
</evidence>